<evidence type="ECO:0000313" key="18">
    <source>
        <dbReference type="Proteomes" id="UP001208570"/>
    </source>
</evidence>
<dbReference type="SUPFAM" id="SSF55073">
    <property type="entry name" value="Nucleotide cyclase"/>
    <property type="match status" value="1"/>
</dbReference>
<evidence type="ECO:0000256" key="7">
    <source>
        <dbReference type="ARBA" id="ARBA00023134"/>
    </source>
</evidence>
<dbReference type="Gene3D" id="3.30.70.1230">
    <property type="entry name" value="Nucleotide cyclase"/>
    <property type="match status" value="1"/>
</dbReference>
<dbReference type="PANTHER" id="PTHR11920:SF501">
    <property type="entry name" value="GUANYLATE CYCLASE 32E"/>
    <property type="match status" value="1"/>
</dbReference>
<sequence length="689" mass="78008">MACLIRTFRRATNRVHDLRQDEDSERQKNVVNGDVDDKTTVNMADVEQRSADDKKKKKKTKEAPTSSMATLSLFRDLECAEVSRTAANTAHPEVSNLVKDTLRDKSNALQMVKLLIVMTIPLLALITLSTINLTQIFNDFSKIQRSAVSVTQFFRIDALVTALQVERGTSASFLNVNGTSEKLYNRLHKLYNVTNEKLGQFDDWPQGFYHDDKLVATRAEFIEILIGLRTRVKNLQLGFAKEIKLYTDLNKEFMNLAASPGQISDSLWSLVVSASAMLRSSDAIGIQRALGAVFYTQCSFTPEIYSWFTKLEGEISAEQDTAFMYEPPSQQQWDDILDPELYRQIQILKSEIYSADYRKICEQIPNDAKVTNSILWFDNMTTYIVQWKYLRTDLLDKIQTSLDDELKRGTRDAVLYSVLISIIFIMFTATLILSVQYARNMKQLTGRIASFANQMTMKSMELNLEKKRTELLLYQMLPKSVADQLLAKKEVHPQYFDSVAIYFSDIVGFTAISSRSTPMQVVNMLNTIYSTFDASIDIYDVYKVETIGDAYMVVSGLPIPNTDHTKEISLMALEIRKAVSLLKIPHMPEEVLKLRIGIHTGSCVAGVVGLKMPRYCLFGDTVNTASRMESTGEAGKIHISHEARTHLDDFGGFRIEDRGNVEIKGKGLMHTYWLLGYTEGPGIGVMFKD</sequence>
<dbReference type="CDD" id="cd07302">
    <property type="entry name" value="CHD"/>
    <property type="match status" value="1"/>
</dbReference>
<keyword evidence="4" id="KW-0732">Signal</keyword>
<dbReference type="EMBL" id="JAODUP010000671">
    <property type="protein sequence ID" value="KAK2145579.1"/>
    <property type="molecule type" value="Genomic_DNA"/>
</dbReference>
<dbReference type="InterPro" id="IPR001054">
    <property type="entry name" value="A/G_cyclase"/>
</dbReference>
<dbReference type="Pfam" id="PF00211">
    <property type="entry name" value="Guanylate_cyc"/>
    <property type="match status" value="1"/>
</dbReference>
<keyword evidence="8 15" id="KW-0472">Membrane</keyword>
<dbReference type="InterPro" id="IPR018297">
    <property type="entry name" value="A/G_cyclase_CS"/>
</dbReference>
<gene>
    <name evidence="17" type="ORF">LSH36_671g01057</name>
</gene>
<evidence type="ECO:0000256" key="1">
    <source>
        <dbReference type="ARBA" id="ARBA00004479"/>
    </source>
</evidence>
<feature type="compositionally biased region" description="Basic and acidic residues" evidence="14">
    <location>
        <begin position="19"/>
        <end position="28"/>
    </location>
</feature>
<keyword evidence="11 13" id="KW-0456">Lyase</keyword>
<dbReference type="SMART" id="SM00044">
    <property type="entry name" value="CYCc"/>
    <property type="match status" value="1"/>
</dbReference>
<feature type="transmembrane region" description="Helical" evidence="15">
    <location>
        <begin position="112"/>
        <end position="133"/>
    </location>
</feature>
<comment type="subcellular location">
    <subcellularLocation>
        <location evidence="1">Membrane</location>
        <topology evidence="1">Single-pass type I membrane protein</topology>
    </subcellularLocation>
</comment>
<evidence type="ECO:0000256" key="13">
    <source>
        <dbReference type="RuleBase" id="RU000405"/>
    </source>
</evidence>
<dbReference type="GO" id="GO:0004016">
    <property type="term" value="F:adenylate cyclase activity"/>
    <property type="evidence" value="ECO:0007669"/>
    <property type="project" value="TreeGrafter"/>
</dbReference>
<keyword evidence="7" id="KW-0342">GTP-binding</keyword>
<dbReference type="Proteomes" id="UP001208570">
    <property type="component" value="Unassembled WGS sequence"/>
</dbReference>
<dbReference type="PROSITE" id="PS50125">
    <property type="entry name" value="GUANYLATE_CYCLASE_2"/>
    <property type="match status" value="1"/>
</dbReference>
<evidence type="ECO:0000256" key="11">
    <source>
        <dbReference type="ARBA" id="ARBA00023239"/>
    </source>
</evidence>
<evidence type="ECO:0000256" key="10">
    <source>
        <dbReference type="ARBA" id="ARBA00023180"/>
    </source>
</evidence>
<keyword evidence="9" id="KW-0675">Receptor</keyword>
<dbReference type="InterPro" id="IPR011645">
    <property type="entry name" value="HNOB_dom_associated"/>
</dbReference>
<keyword evidence="18" id="KW-1185">Reference proteome</keyword>
<dbReference type="EC" id="4.6.1.2" evidence="2"/>
<accession>A0AAD9J3B4</accession>
<dbReference type="GO" id="GO:0004383">
    <property type="term" value="F:guanylate cyclase activity"/>
    <property type="evidence" value="ECO:0007669"/>
    <property type="project" value="UniProtKB-EC"/>
</dbReference>
<dbReference type="GO" id="GO:0007168">
    <property type="term" value="P:receptor guanylyl cyclase signaling pathway"/>
    <property type="evidence" value="ECO:0007669"/>
    <property type="project" value="TreeGrafter"/>
</dbReference>
<comment type="similarity">
    <text evidence="13">Belongs to the adenylyl cyclase class-4/guanylyl cyclase family.</text>
</comment>
<reference evidence="17" key="1">
    <citation type="journal article" date="2023" name="Mol. Biol. Evol.">
        <title>Third-Generation Sequencing Reveals the Adaptive Role of the Epigenome in Three Deep-Sea Polychaetes.</title>
        <authorList>
            <person name="Perez M."/>
            <person name="Aroh O."/>
            <person name="Sun Y."/>
            <person name="Lan Y."/>
            <person name="Juniper S.K."/>
            <person name="Young C.R."/>
            <person name="Angers B."/>
            <person name="Qian P.Y."/>
        </authorList>
    </citation>
    <scope>NUCLEOTIDE SEQUENCE</scope>
    <source>
        <strain evidence="17">P08H-3</strain>
    </source>
</reference>
<dbReference type="GO" id="GO:0001653">
    <property type="term" value="F:peptide receptor activity"/>
    <property type="evidence" value="ECO:0007669"/>
    <property type="project" value="TreeGrafter"/>
</dbReference>
<dbReference type="FunFam" id="3.30.70.1230:FF:000004">
    <property type="entry name" value="Guanylate cyclase"/>
    <property type="match status" value="1"/>
</dbReference>
<evidence type="ECO:0000256" key="4">
    <source>
        <dbReference type="ARBA" id="ARBA00022729"/>
    </source>
</evidence>
<organism evidence="17 18">
    <name type="scientific">Paralvinella palmiformis</name>
    <dbReference type="NCBI Taxonomy" id="53620"/>
    <lineage>
        <taxon>Eukaryota</taxon>
        <taxon>Metazoa</taxon>
        <taxon>Spiralia</taxon>
        <taxon>Lophotrochozoa</taxon>
        <taxon>Annelida</taxon>
        <taxon>Polychaeta</taxon>
        <taxon>Sedentaria</taxon>
        <taxon>Canalipalpata</taxon>
        <taxon>Terebellida</taxon>
        <taxon>Terebelliformia</taxon>
        <taxon>Alvinellidae</taxon>
        <taxon>Paralvinella</taxon>
    </lineage>
</organism>
<keyword evidence="5" id="KW-0547">Nucleotide-binding</keyword>
<dbReference type="PANTHER" id="PTHR11920">
    <property type="entry name" value="GUANYLYL CYCLASE"/>
    <property type="match status" value="1"/>
</dbReference>
<dbReference type="GO" id="GO:0035556">
    <property type="term" value="P:intracellular signal transduction"/>
    <property type="evidence" value="ECO:0007669"/>
    <property type="project" value="InterPro"/>
</dbReference>
<evidence type="ECO:0000256" key="15">
    <source>
        <dbReference type="SAM" id="Phobius"/>
    </source>
</evidence>
<evidence type="ECO:0000256" key="3">
    <source>
        <dbReference type="ARBA" id="ARBA00022692"/>
    </source>
</evidence>
<feature type="transmembrane region" description="Helical" evidence="15">
    <location>
        <begin position="414"/>
        <end position="438"/>
    </location>
</feature>
<dbReference type="InterPro" id="IPR050401">
    <property type="entry name" value="Cyclic_nucleotide_synthase"/>
</dbReference>
<evidence type="ECO:0000256" key="6">
    <source>
        <dbReference type="ARBA" id="ARBA00022989"/>
    </source>
</evidence>
<evidence type="ECO:0000256" key="5">
    <source>
        <dbReference type="ARBA" id="ARBA00022741"/>
    </source>
</evidence>
<dbReference type="PROSITE" id="PS00452">
    <property type="entry name" value="GUANYLATE_CYCLASE_1"/>
    <property type="match status" value="1"/>
</dbReference>
<dbReference type="Pfam" id="PF07701">
    <property type="entry name" value="HNOBA"/>
    <property type="match status" value="1"/>
</dbReference>
<dbReference type="AlphaFoldDB" id="A0AAD9J3B4"/>
<dbReference type="InterPro" id="IPR013587">
    <property type="entry name" value="Nitrate/nitrite_sensing"/>
</dbReference>
<dbReference type="GO" id="GO:0005886">
    <property type="term" value="C:plasma membrane"/>
    <property type="evidence" value="ECO:0007669"/>
    <property type="project" value="TreeGrafter"/>
</dbReference>
<comment type="caution">
    <text evidence="17">The sequence shown here is derived from an EMBL/GenBank/DDBJ whole genome shotgun (WGS) entry which is preliminary data.</text>
</comment>
<evidence type="ECO:0000256" key="9">
    <source>
        <dbReference type="ARBA" id="ARBA00023170"/>
    </source>
</evidence>
<evidence type="ECO:0000256" key="8">
    <source>
        <dbReference type="ARBA" id="ARBA00023136"/>
    </source>
</evidence>
<keyword evidence="12" id="KW-0141">cGMP biosynthesis</keyword>
<dbReference type="Pfam" id="PF08376">
    <property type="entry name" value="NIT"/>
    <property type="match status" value="1"/>
</dbReference>
<feature type="domain" description="Guanylate cyclase" evidence="16">
    <location>
        <begin position="500"/>
        <end position="629"/>
    </location>
</feature>
<keyword evidence="6 15" id="KW-1133">Transmembrane helix</keyword>
<dbReference type="GO" id="GO:0005525">
    <property type="term" value="F:GTP binding"/>
    <property type="evidence" value="ECO:0007669"/>
    <property type="project" value="UniProtKB-KW"/>
</dbReference>
<feature type="region of interest" description="Disordered" evidence="14">
    <location>
        <begin position="19"/>
        <end position="65"/>
    </location>
</feature>
<evidence type="ECO:0000313" key="17">
    <source>
        <dbReference type="EMBL" id="KAK2145579.1"/>
    </source>
</evidence>
<keyword evidence="10" id="KW-0325">Glycoprotein</keyword>
<evidence type="ECO:0000256" key="2">
    <source>
        <dbReference type="ARBA" id="ARBA00012202"/>
    </source>
</evidence>
<evidence type="ECO:0000256" key="14">
    <source>
        <dbReference type="SAM" id="MobiDB-lite"/>
    </source>
</evidence>
<keyword evidence="3 15" id="KW-0812">Transmembrane</keyword>
<evidence type="ECO:0000259" key="16">
    <source>
        <dbReference type="PROSITE" id="PS50125"/>
    </source>
</evidence>
<dbReference type="Gene3D" id="6.10.250.780">
    <property type="match status" value="1"/>
</dbReference>
<proteinExistence type="inferred from homology"/>
<dbReference type="InterPro" id="IPR029787">
    <property type="entry name" value="Nucleotide_cyclase"/>
</dbReference>
<protein>
    <recommendedName>
        <fullName evidence="2">guanylate cyclase</fullName>
        <ecNumber evidence="2">4.6.1.2</ecNumber>
    </recommendedName>
</protein>
<evidence type="ECO:0000256" key="12">
    <source>
        <dbReference type="ARBA" id="ARBA00023293"/>
    </source>
</evidence>
<name>A0AAD9J3B4_9ANNE</name>